<proteinExistence type="inferred from homology"/>
<dbReference type="Gene3D" id="1.20.58.340">
    <property type="entry name" value="Magnesium transport protein CorA, transmembrane region"/>
    <property type="match status" value="2"/>
</dbReference>
<keyword evidence="6 8" id="KW-1133">Transmembrane helix</keyword>
<feature type="transmembrane region" description="Helical" evidence="8">
    <location>
        <begin position="299"/>
        <end position="319"/>
    </location>
</feature>
<feature type="transmembrane region" description="Helical" evidence="8">
    <location>
        <begin position="331"/>
        <end position="351"/>
    </location>
</feature>
<dbReference type="Proteomes" id="UP001319827">
    <property type="component" value="Chromosome"/>
</dbReference>
<evidence type="ECO:0000256" key="3">
    <source>
        <dbReference type="ARBA" id="ARBA00022448"/>
    </source>
</evidence>
<comment type="function">
    <text evidence="8">Mediates influx of magnesium ions.</text>
</comment>
<dbReference type="EMBL" id="AP024355">
    <property type="protein sequence ID" value="BCR03817.1"/>
    <property type="molecule type" value="Genomic_DNA"/>
</dbReference>
<dbReference type="InterPro" id="IPR002523">
    <property type="entry name" value="MgTranspt_CorA/ZnTranspt_ZntB"/>
</dbReference>
<evidence type="ECO:0000256" key="4">
    <source>
        <dbReference type="ARBA" id="ARBA00022475"/>
    </source>
</evidence>
<evidence type="ECO:0000313" key="9">
    <source>
        <dbReference type="EMBL" id="BCR03817.1"/>
    </source>
</evidence>
<dbReference type="InterPro" id="IPR004488">
    <property type="entry name" value="Mg/Co-transport_prot_CorA"/>
</dbReference>
<dbReference type="InterPro" id="IPR045861">
    <property type="entry name" value="CorA_cytoplasmic_dom"/>
</dbReference>
<gene>
    <name evidence="8 9" type="primary">corA</name>
    <name evidence="9" type="ORF">DESUT3_08860</name>
</gene>
<dbReference type="CDD" id="cd12828">
    <property type="entry name" value="TmCorA-like_1"/>
    <property type="match status" value="1"/>
</dbReference>
<evidence type="ECO:0000256" key="6">
    <source>
        <dbReference type="ARBA" id="ARBA00022989"/>
    </source>
</evidence>
<accession>A0ABM8HTL5</accession>
<comment type="subcellular location">
    <subcellularLocation>
        <location evidence="1">Cell membrane</location>
        <topology evidence="1">Multi-pass membrane protein</topology>
    </subcellularLocation>
    <subcellularLocation>
        <location evidence="8">Membrane</location>
        <topology evidence="8">Multi-pass membrane protein</topology>
    </subcellularLocation>
</comment>
<evidence type="ECO:0000256" key="5">
    <source>
        <dbReference type="ARBA" id="ARBA00022692"/>
    </source>
</evidence>
<sequence>MPRKLIRKPAKKIGASPGTLVHTGAKKTEQARIRVIDYSAEKLSEVEIPIAEVGKCCPLRQTDSVSWVNVDGLHEVNVIETLGGCYGLHPLVMEDILSTEQRPKVEAYEDYLFIVMRMLHFDADKNEIKSEQVSLILGPTYVISFQEREGDVFDGVRERIRSGRKRIRASGPDYLAYALLDAVVDSYFHILEKIGDQVELLENELVTDPTPATLQKIHEFKREMILLRKSIWPLREVLSSLHREESALIREATGVFLRDVYDHTIQVVDTVETLRDIIGGQLDLYLSSISNRMNEVMKVLTIMATIFIPLTFVAGIYGMNFEFMPELKWKWSYPVFWLVICLMGGAMVVFFKKKKWL</sequence>
<evidence type="ECO:0000256" key="2">
    <source>
        <dbReference type="ARBA" id="ARBA00009765"/>
    </source>
</evidence>
<keyword evidence="7 8" id="KW-0472">Membrane</keyword>
<dbReference type="PANTHER" id="PTHR46494:SF1">
    <property type="entry name" value="CORA FAMILY METAL ION TRANSPORTER (EUROFUNG)"/>
    <property type="match status" value="1"/>
</dbReference>
<keyword evidence="10" id="KW-1185">Reference proteome</keyword>
<reference evidence="9 10" key="2">
    <citation type="journal article" date="2021" name="Int. J. Syst. Evol. Microbiol.">
        <title>Isolation and Polyphasic Characterization of Desulfuromonas versatilis sp. Nov., an Electrogenic Bacteria Capable of Versatile Metabolism Isolated from a Graphene Oxide-Reducing Enrichment Culture.</title>
        <authorList>
            <person name="Xie L."/>
            <person name="Yoshida N."/>
            <person name="Ishii S."/>
            <person name="Meng L."/>
        </authorList>
    </citation>
    <scope>NUCLEOTIDE SEQUENCE [LARGE SCALE GENOMIC DNA]</scope>
    <source>
        <strain evidence="9 10">NIT-T3</strain>
    </source>
</reference>
<dbReference type="NCBIfam" id="TIGR00383">
    <property type="entry name" value="corA"/>
    <property type="match status" value="1"/>
</dbReference>
<dbReference type="RefSeq" id="WP_221251260.1">
    <property type="nucleotide sequence ID" value="NZ_AP024355.1"/>
</dbReference>
<dbReference type="Pfam" id="PF01544">
    <property type="entry name" value="CorA"/>
    <property type="match status" value="1"/>
</dbReference>
<dbReference type="PANTHER" id="PTHR46494">
    <property type="entry name" value="CORA FAMILY METAL ION TRANSPORTER (EUROFUNG)"/>
    <property type="match status" value="1"/>
</dbReference>
<reference evidence="9 10" key="1">
    <citation type="journal article" date="2016" name="C (Basel)">
        <title>Selective Growth of and Electricity Production by Marine Exoelectrogenic Bacteria in Self-Aggregated Hydrogel of Microbially Reduced Graphene Oxide.</title>
        <authorList>
            <person name="Yoshida N."/>
            <person name="Goto Y."/>
            <person name="Miyata Y."/>
        </authorList>
    </citation>
    <scope>NUCLEOTIDE SEQUENCE [LARGE SCALE GENOMIC DNA]</scope>
    <source>
        <strain evidence="9 10">NIT-T3</strain>
    </source>
</reference>
<evidence type="ECO:0000256" key="1">
    <source>
        <dbReference type="ARBA" id="ARBA00004651"/>
    </source>
</evidence>
<comment type="similarity">
    <text evidence="2 8">Belongs to the CorA metal ion transporter (MIT) (TC 1.A.35) family.</text>
</comment>
<evidence type="ECO:0000256" key="8">
    <source>
        <dbReference type="RuleBase" id="RU362010"/>
    </source>
</evidence>
<protein>
    <recommendedName>
        <fullName evidence="8">Magnesium transport protein CorA</fullName>
    </recommendedName>
</protein>
<keyword evidence="8" id="KW-0460">Magnesium</keyword>
<name>A0ABM8HTL5_9BACT</name>
<dbReference type="InterPro" id="IPR045863">
    <property type="entry name" value="CorA_TM1_TM2"/>
</dbReference>
<keyword evidence="4 8" id="KW-1003">Cell membrane</keyword>
<evidence type="ECO:0000256" key="7">
    <source>
        <dbReference type="ARBA" id="ARBA00023136"/>
    </source>
</evidence>
<evidence type="ECO:0000313" key="10">
    <source>
        <dbReference type="Proteomes" id="UP001319827"/>
    </source>
</evidence>
<dbReference type="SUPFAM" id="SSF144083">
    <property type="entry name" value="Magnesium transport protein CorA, transmembrane region"/>
    <property type="match status" value="1"/>
</dbReference>
<organism evidence="9 10">
    <name type="scientific">Desulfuromonas versatilis</name>
    <dbReference type="NCBI Taxonomy" id="2802975"/>
    <lineage>
        <taxon>Bacteria</taxon>
        <taxon>Pseudomonadati</taxon>
        <taxon>Thermodesulfobacteriota</taxon>
        <taxon>Desulfuromonadia</taxon>
        <taxon>Desulfuromonadales</taxon>
        <taxon>Desulfuromonadaceae</taxon>
        <taxon>Desulfuromonas</taxon>
    </lineage>
</organism>
<keyword evidence="5 8" id="KW-0812">Transmembrane</keyword>
<dbReference type="Gene3D" id="3.30.460.20">
    <property type="entry name" value="CorA soluble domain-like"/>
    <property type="match status" value="1"/>
</dbReference>
<keyword evidence="3 8" id="KW-0813">Transport</keyword>
<keyword evidence="8" id="KW-0406">Ion transport</keyword>
<dbReference type="SUPFAM" id="SSF143865">
    <property type="entry name" value="CorA soluble domain-like"/>
    <property type="match status" value="1"/>
</dbReference>